<dbReference type="CDD" id="cd06420">
    <property type="entry name" value="GT2_Chondriotin_Pol_N"/>
    <property type="match status" value="1"/>
</dbReference>
<gene>
    <name evidence="2" type="ORF">KCG49_10005</name>
</gene>
<dbReference type="InterPro" id="IPR001173">
    <property type="entry name" value="Glyco_trans_2-like"/>
</dbReference>
<dbReference type="Proteomes" id="UP001138894">
    <property type="component" value="Unassembled WGS sequence"/>
</dbReference>
<dbReference type="RefSeq" id="WP_218546258.1">
    <property type="nucleotide sequence ID" value="NZ_JAGSPD010000007.1"/>
</dbReference>
<dbReference type="Pfam" id="PF00535">
    <property type="entry name" value="Glycos_transf_2"/>
    <property type="match status" value="1"/>
</dbReference>
<accession>A0A9X1F983</accession>
<dbReference type="InterPro" id="IPR050834">
    <property type="entry name" value="Glycosyltransf_2"/>
</dbReference>
<dbReference type="PANTHER" id="PTHR43685:SF3">
    <property type="entry name" value="SLR2126 PROTEIN"/>
    <property type="match status" value="1"/>
</dbReference>
<evidence type="ECO:0000313" key="2">
    <source>
        <dbReference type="EMBL" id="MBV7269519.1"/>
    </source>
</evidence>
<comment type="caution">
    <text evidence="2">The sequence shown here is derived from an EMBL/GenBank/DDBJ whole genome shotgun (WGS) entry which is preliminary data.</text>
</comment>
<name>A0A9X1F983_9FLAO</name>
<reference evidence="2" key="1">
    <citation type="submission" date="2021-04" db="EMBL/GenBank/DDBJ databases">
        <authorList>
            <person name="Pira H."/>
            <person name="Risdian C."/>
            <person name="Wink J."/>
        </authorList>
    </citation>
    <scope>NUCLEOTIDE SEQUENCE</scope>
    <source>
        <strain evidence="2">WHY3</strain>
    </source>
</reference>
<feature type="domain" description="Glycosyltransferase 2-like" evidence="1">
    <location>
        <begin position="7"/>
        <end position="105"/>
    </location>
</feature>
<sequence>MKIPNISVIISTYNAEDWLEKVLWSYNAQSFAAFEVIIADDGSREATRKLIESMRPYLDFDIVHVWHEDHGFQKSKILNKALLECKSDYILMSDGDCIARADFVETHFCNREKGYFLSGGYYKLPMSISKLITRKDIIDQNCFDLNWLKSKGLKSSFKNNKLNSKGLKSKLLNFITPTNASWNGHNSSGWKSDIYHVNGLDVTMQYGGQDRELGERLMNLGIKSKQIRYSAVCLHLDHDRGYKNEASIEKNRAIRHHTKKTKKIWTDNGIVDTNDIDKITKLHFPKKTVELQD</sequence>
<evidence type="ECO:0000259" key="1">
    <source>
        <dbReference type="Pfam" id="PF00535"/>
    </source>
</evidence>
<dbReference type="PANTHER" id="PTHR43685">
    <property type="entry name" value="GLYCOSYLTRANSFERASE"/>
    <property type="match status" value="1"/>
</dbReference>
<proteinExistence type="predicted"/>
<dbReference type="AlphaFoldDB" id="A0A9X1F983"/>
<organism evidence="2 3">
    <name type="scientific">Winogradskyella luteola</name>
    <dbReference type="NCBI Taxonomy" id="2828330"/>
    <lineage>
        <taxon>Bacteria</taxon>
        <taxon>Pseudomonadati</taxon>
        <taxon>Bacteroidota</taxon>
        <taxon>Flavobacteriia</taxon>
        <taxon>Flavobacteriales</taxon>
        <taxon>Flavobacteriaceae</taxon>
        <taxon>Winogradskyella</taxon>
    </lineage>
</organism>
<protein>
    <submittedName>
        <fullName evidence="2">Glycosyltransferase family 2 protein</fullName>
    </submittedName>
</protein>
<dbReference type="EMBL" id="JAGSPD010000007">
    <property type="protein sequence ID" value="MBV7269519.1"/>
    <property type="molecule type" value="Genomic_DNA"/>
</dbReference>
<keyword evidence="3" id="KW-1185">Reference proteome</keyword>
<evidence type="ECO:0000313" key="3">
    <source>
        <dbReference type="Proteomes" id="UP001138894"/>
    </source>
</evidence>